<reference evidence="1" key="1">
    <citation type="submission" date="2022-09" db="EMBL/GenBank/DDBJ databases">
        <title>The genome sequence of Tsuneonella sp. YG55.</title>
        <authorList>
            <person name="Liu Y."/>
        </authorList>
    </citation>
    <scope>NUCLEOTIDE SEQUENCE</scope>
    <source>
        <strain evidence="1">YG55</strain>
    </source>
</reference>
<protein>
    <submittedName>
        <fullName evidence="1">Uncharacterized protein</fullName>
    </submittedName>
</protein>
<comment type="caution">
    <text evidence="1">The sequence shown here is derived from an EMBL/GenBank/DDBJ whole genome shotgun (WGS) entry which is preliminary data.</text>
</comment>
<evidence type="ECO:0000313" key="1">
    <source>
        <dbReference type="EMBL" id="MCT2560256.1"/>
    </source>
</evidence>
<sequence>MTALPDSDRRRAPLSPGTVRYIKLGQGGRWEAASLGSGRIDWGLPSDPHDLAMAGDWEGVRQHYLSQGLRPATATGYLNETRAF</sequence>
<proteinExistence type="predicted"/>
<evidence type="ECO:0000313" key="2">
    <source>
        <dbReference type="Proteomes" id="UP001142648"/>
    </source>
</evidence>
<accession>A0A9X2W3N3</accession>
<organism evidence="1 2">
    <name type="scientific">Tsuneonella litorea</name>
    <dbReference type="NCBI Taxonomy" id="2976475"/>
    <lineage>
        <taxon>Bacteria</taxon>
        <taxon>Pseudomonadati</taxon>
        <taxon>Pseudomonadota</taxon>
        <taxon>Alphaproteobacteria</taxon>
        <taxon>Sphingomonadales</taxon>
        <taxon>Erythrobacteraceae</taxon>
        <taxon>Tsuneonella</taxon>
    </lineage>
</organism>
<dbReference type="AlphaFoldDB" id="A0A9X2W3N3"/>
<dbReference type="Proteomes" id="UP001142648">
    <property type="component" value="Unassembled WGS sequence"/>
</dbReference>
<keyword evidence="2" id="KW-1185">Reference proteome</keyword>
<dbReference type="EMBL" id="JAOAMV010000031">
    <property type="protein sequence ID" value="MCT2560256.1"/>
    <property type="molecule type" value="Genomic_DNA"/>
</dbReference>
<name>A0A9X2W3N3_9SPHN</name>
<feature type="non-terminal residue" evidence="1">
    <location>
        <position position="84"/>
    </location>
</feature>
<gene>
    <name evidence="1" type="ORF">N0B51_14835</name>
</gene>